<evidence type="ECO:0000313" key="4">
    <source>
        <dbReference type="Proteomes" id="UP000019116"/>
    </source>
</evidence>
<dbReference type="Gramene" id="TraesNOR5D03G03209230.1">
    <property type="protein sequence ID" value="TraesNOR5D03G03209230.1"/>
    <property type="gene ID" value="TraesNOR5D03G03209230"/>
</dbReference>
<dbReference type="Gramene" id="TraesROB_scaffold_004962_01G000100.1">
    <property type="protein sequence ID" value="TraesROB_scaffold_004962_01G000100.1"/>
    <property type="gene ID" value="TraesROB_scaffold_004962_01G000100"/>
</dbReference>
<dbReference type="Gramene" id="TraesCLE_scaffold_006507_01G000100.1">
    <property type="protein sequence ID" value="TraesCLE_scaffold_006507_01G000100.1"/>
    <property type="gene ID" value="TraesCLE_scaffold_006507_01G000100"/>
</dbReference>
<dbReference type="Proteomes" id="UP000019116">
    <property type="component" value="Chromosome 5D"/>
</dbReference>
<accession>A0A3B6MXK6</accession>
<reference evidence="3" key="2">
    <citation type="submission" date="2018-10" db="UniProtKB">
        <authorList>
            <consortium name="EnsemblPlants"/>
        </authorList>
    </citation>
    <scope>IDENTIFICATION</scope>
</reference>
<dbReference type="OrthoDB" id="166746at2759"/>
<dbReference type="Gramene" id="TraesCAD_scaffold_018425_01G000100.1">
    <property type="protein sequence ID" value="TraesCAD_scaffold_018425_01G000100.1"/>
    <property type="gene ID" value="TraesCAD_scaffold_018425_01G000100"/>
</dbReference>
<evidence type="ECO:0000313" key="3">
    <source>
        <dbReference type="EnsemblPlants" id="TraesCS5D02G388900.1"/>
    </source>
</evidence>
<dbReference type="Gramene" id="TraesKAR5D01G0333120.1">
    <property type="protein sequence ID" value="cds.TraesKAR5D01G0333120.1"/>
    <property type="gene ID" value="TraesKAR5D01G0333120"/>
</dbReference>
<keyword evidence="1" id="KW-0805">Transcription regulation</keyword>
<dbReference type="PANTHER" id="PTHR22597">
    <property type="entry name" value="POLYCOMB GROUP PROTEIN"/>
    <property type="match status" value="1"/>
</dbReference>
<dbReference type="GO" id="GO:0005634">
    <property type="term" value="C:nucleus"/>
    <property type="evidence" value="ECO:0007669"/>
    <property type="project" value="UniProtKB-ARBA"/>
</dbReference>
<dbReference type="AlphaFoldDB" id="A0A3B6MXK6"/>
<dbReference type="Gramene" id="TraesLDM5D03G03184520.1">
    <property type="protein sequence ID" value="TraesLDM5D03G03184520.1"/>
    <property type="gene ID" value="TraesLDM5D03G03184520"/>
</dbReference>
<dbReference type="PANTHER" id="PTHR22597:SF23">
    <property type="entry name" value="POLYCOMB PROTEIN VEFS-BOX DOMAIN-CONTAINING PROTEIN"/>
    <property type="match status" value="1"/>
</dbReference>
<evidence type="ECO:0000256" key="1">
    <source>
        <dbReference type="ARBA" id="ARBA00023015"/>
    </source>
</evidence>
<name>A0A3B6MXK6_WHEAT</name>
<dbReference type="Gramene" id="TraesCS5D03G0869100.1">
    <property type="protein sequence ID" value="TraesCS5D03G0869100.1.CDS"/>
    <property type="gene ID" value="TraesCS5D03G0869100"/>
</dbReference>
<evidence type="ECO:0000256" key="2">
    <source>
        <dbReference type="ARBA" id="ARBA00023163"/>
    </source>
</evidence>
<sequence length="128" mass="14185">MCRQPSTIQLSPNEQLANEETFKLHCKPVELCIVIRKRAIDNPAFLQRCLRYMIQASHKKRNTRVGCLDCCLPVLSSASGRLDVIMGNGHSWPSAVLTPASSTYSSRTPLASRVCTVEGWWPSSPAGR</sequence>
<keyword evidence="2" id="KW-0804">Transcription</keyword>
<protein>
    <submittedName>
        <fullName evidence="3">Uncharacterized protein</fullName>
    </submittedName>
</protein>
<dbReference type="Gramene" id="TraesCS5D02G388900.1">
    <property type="protein sequence ID" value="TraesCS5D02G388900.1"/>
    <property type="gene ID" value="TraesCS5D02G388900"/>
</dbReference>
<dbReference type="Gramene" id="TraesJAG5D03G03176930.1">
    <property type="protein sequence ID" value="TraesJAG5D03G03176930.1"/>
    <property type="gene ID" value="TraesJAG5D03G03176930"/>
</dbReference>
<dbReference type="Gramene" id="TraesSTA5D03G03170550.1">
    <property type="protein sequence ID" value="TraesSTA5D03G03170550.1"/>
    <property type="gene ID" value="TraesSTA5D03G03170550"/>
</dbReference>
<dbReference type="STRING" id="4565.A0A3B6MXK6"/>
<reference evidence="3" key="1">
    <citation type="submission" date="2018-08" db="EMBL/GenBank/DDBJ databases">
        <authorList>
            <person name="Rossello M."/>
        </authorList>
    </citation>
    <scope>NUCLEOTIDE SEQUENCE [LARGE SCALE GENOMIC DNA]</scope>
    <source>
        <strain evidence="3">cv. Chinese Spring</strain>
    </source>
</reference>
<dbReference type="Gramene" id="TraesJUL5D03G03204760.1">
    <property type="protein sequence ID" value="TraesJUL5D03G03204760.1"/>
    <property type="gene ID" value="TraesJUL5D03G03204760"/>
</dbReference>
<dbReference type="EnsemblPlants" id="TraesCS5D02G388900.1">
    <property type="protein sequence ID" value="TraesCS5D02G388900.1"/>
    <property type="gene ID" value="TraesCS5D02G388900"/>
</dbReference>
<proteinExistence type="predicted"/>
<organism evidence="3">
    <name type="scientific">Triticum aestivum</name>
    <name type="common">Wheat</name>
    <dbReference type="NCBI Taxonomy" id="4565"/>
    <lineage>
        <taxon>Eukaryota</taxon>
        <taxon>Viridiplantae</taxon>
        <taxon>Streptophyta</taxon>
        <taxon>Embryophyta</taxon>
        <taxon>Tracheophyta</taxon>
        <taxon>Spermatophyta</taxon>
        <taxon>Magnoliopsida</taxon>
        <taxon>Liliopsida</taxon>
        <taxon>Poales</taxon>
        <taxon>Poaceae</taxon>
        <taxon>BOP clade</taxon>
        <taxon>Pooideae</taxon>
        <taxon>Triticodae</taxon>
        <taxon>Triticeae</taxon>
        <taxon>Triticinae</taxon>
        <taxon>Triticum</taxon>
    </lineage>
</organism>
<keyword evidence="4" id="KW-1185">Reference proteome</keyword>
<dbReference type="Gramene" id="TraesWEE_scaffold_008917_01G000100.1">
    <property type="protein sequence ID" value="TraesWEE_scaffold_008917_01G000100.1"/>
    <property type="gene ID" value="TraesWEE_scaffold_008917_01G000100"/>
</dbReference>